<evidence type="ECO:0000313" key="1">
    <source>
        <dbReference type="EMBL" id="KAB7650717.1"/>
    </source>
</evidence>
<keyword evidence="2" id="KW-1185">Reference proteome</keyword>
<comment type="caution">
    <text evidence="1">The sequence shown here is derived from an EMBL/GenBank/DDBJ whole genome shotgun (WGS) entry which is preliminary data.</text>
</comment>
<protein>
    <submittedName>
        <fullName evidence="1">ATP-binding protein</fullName>
    </submittedName>
</protein>
<dbReference type="Proteomes" id="UP000469462">
    <property type="component" value="Unassembled WGS sequence"/>
</dbReference>
<dbReference type="GO" id="GO:0005524">
    <property type="term" value="F:ATP binding"/>
    <property type="evidence" value="ECO:0007669"/>
    <property type="project" value="UniProtKB-KW"/>
</dbReference>
<sequence length="61" mass="6516">MELIPRELQASIAAQKPPKAVVIFGARQTGKTTLLQGIVSSSAAWFSGDVPSDLERLSLFS</sequence>
<organism evidence="1 2">
    <name type="scientific">Sutterella seckii</name>
    <dbReference type="NCBI Taxonomy" id="1944635"/>
    <lineage>
        <taxon>Bacteria</taxon>
        <taxon>Pseudomonadati</taxon>
        <taxon>Pseudomonadota</taxon>
        <taxon>Betaproteobacteria</taxon>
        <taxon>Burkholderiales</taxon>
        <taxon>Sutterellaceae</taxon>
        <taxon>Sutterella</taxon>
    </lineage>
</organism>
<evidence type="ECO:0000313" key="2">
    <source>
        <dbReference type="Proteomes" id="UP000469462"/>
    </source>
</evidence>
<proteinExistence type="predicted"/>
<gene>
    <name evidence="1" type="ORF">GBM96_08020</name>
</gene>
<dbReference type="AlphaFoldDB" id="A0AAI9SC01"/>
<reference evidence="1 2" key="1">
    <citation type="submission" date="2019-10" db="EMBL/GenBank/DDBJ databases">
        <title>Genome diversity of Sutterella seckii.</title>
        <authorList>
            <person name="Chaplin A.V."/>
            <person name="Sokolova S.R."/>
            <person name="Mosin K.A."/>
            <person name="Ivanova E.L."/>
            <person name="Kochetkova T.O."/>
            <person name="Goltsov A.Y."/>
            <person name="Trofimov D.Y."/>
            <person name="Efimov B.A."/>
        </authorList>
    </citation>
    <scope>NUCLEOTIDE SEQUENCE [LARGE SCALE GENOMIC DNA]</scope>
    <source>
        <strain evidence="1 2">ASD3426</strain>
    </source>
</reference>
<dbReference type="EMBL" id="WEHW01000030">
    <property type="protein sequence ID" value="KAB7650717.1"/>
    <property type="molecule type" value="Genomic_DNA"/>
</dbReference>
<dbReference type="RefSeq" id="WP_139689068.1">
    <property type="nucleotide sequence ID" value="NZ_WEHW01000030.1"/>
</dbReference>
<keyword evidence="1" id="KW-0547">Nucleotide-binding</keyword>
<accession>A0AAI9SC01</accession>
<name>A0AAI9SC01_9BURK</name>
<keyword evidence="1" id="KW-0067">ATP-binding</keyword>